<name>A0ABY5NS19_9FLAO</name>
<protein>
    <submittedName>
        <fullName evidence="2">Oligosaccharide repeat unit polymerase</fullName>
    </submittedName>
</protein>
<proteinExistence type="predicted"/>
<feature type="transmembrane region" description="Helical" evidence="1">
    <location>
        <begin position="91"/>
        <end position="111"/>
    </location>
</feature>
<keyword evidence="3" id="KW-1185">Reference proteome</keyword>
<organism evidence="2 3">
    <name type="scientific">Paenimyroides aestuarii</name>
    <dbReference type="NCBI Taxonomy" id="2968490"/>
    <lineage>
        <taxon>Bacteria</taxon>
        <taxon>Pseudomonadati</taxon>
        <taxon>Bacteroidota</taxon>
        <taxon>Flavobacteriia</taxon>
        <taxon>Flavobacteriales</taxon>
        <taxon>Flavobacteriaceae</taxon>
        <taxon>Paenimyroides</taxon>
    </lineage>
</organism>
<dbReference type="EMBL" id="CP102382">
    <property type="protein sequence ID" value="UUV21272.1"/>
    <property type="molecule type" value="Genomic_DNA"/>
</dbReference>
<feature type="transmembrane region" description="Helical" evidence="1">
    <location>
        <begin position="211"/>
        <end position="231"/>
    </location>
</feature>
<feature type="transmembrane region" description="Helical" evidence="1">
    <location>
        <begin position="251"/>
        <end position="270"/>
    </location>
</feature>
<accession>A0ABY5NS19</accession>
<keyword evidence="1" id="KW-0472">Membrane</keyword>
<dbReference type="NCBIfam" id="TIGR04370">
    <property type="entry name" value="glyco_rpt_poly"/>
    <property type="match status" value="1"/>
</dbReference>
<keyword evidence="1" id="KW-1133">Transmembrane helix</keyword>
<feature type="transmembrane region" description="Helical" evidence="1">
    <location>
        <begin position="24"/>
        <end position="44"/>
    </location>
</feature>
<keyword evidence="1" id="KW-0812">Transmembrane</keyword>
<feature type="transmembrane region" description="Helical" evidence="1">
    <location>
        <begin position="385"/>
        <end position="409"/>
    </location>
</feature>
<evidence type="ECO:0000256" key="1">
    <source>
        <dbReference type="SAM" id="Phobius"/>
    </source>
</evidence>
<dbReference type="RefSeq" id="WP_257499199.1">
    <property type="nucleotide sequence ID" value="NZ_CP102382.1"/>
</dbReference>
<feature type="transmembrane region" description="Helical" evidence="1">
    <location>
        <begin position="358"/>
        <end position="378"/>
    </location>
</feature>
<dbReference type="Proteomes" id="UP001317001">
    <property type="component" value="Chromosome"/>
</dbReference>
<reference evidence="2 3" key="1">
    <citation type="submission" date="2022-08" db="EMBL/GenBank/DDBJ databases">
        <title>Myroides zhujiangensis sp. nov., a novel bacterium isolated from sediment in the Pearl River Estuary.</title>
        <authorList>
            <person name="Cui L."/>
        </authorList>
    </citation>
    <scope>NUCLEOTIDE SEQUENCE [LARGE SCALE GENOMIC DNA]</scope>
    <source>
        <strain evidence="2 3">SCSIO 72103</strain>
    </source>
</reference>
<feature type="transmembrane region" description="Helical" evidence="1">
    <location>
        <begin position="296"/>
        <end position="322"/>
    </location>
</feature>
<feature type="transmembrane region" description="Helical" evidence="1">
    <location>
        <begin position="415"/>
        <end position="433"/>
    </location>
</feature>
<sequence length="438" mass="51231">MNIIFIISTILCFLLFYNPEVPHFSTRVFLSSYGIQIFTLYHIFHKKNKYVSLNLMINLFFFFFFGIAPLLQFYQKTVIFGGRILNEYEYFNMNILIIAIILLYSLMYNFFTKTSKKSYDFSKVSNLSQYLAFTHLIKLSVISTLCFILVFYLNNFNVFSLLVRGGESSIDRVDIGSTSSLIVSQFIRPIPIISFCIAISTRKNKNWFLKFYLFIIAILTTFPLGVPRFYAAAVYIPVLCIVFKKFRDSKNFALFFIISFLIIFPFLENFRHLNKYTKLELKLDYSMFGTGNFDSYYNFAIIVLENYITYGKQLLGVIFFWVPRSYWSDKPVGSGYYIAYYEGYSFNNVSANFFAEGYINFGYLGIVLFIFILAYLSAKLDVLSNYVLGTSSTNIIIIPYFILLGMIFFMLRGDLLSSFSFTVGYILSFYFIYKFILK</sequence>
<feature type="transmembrane region" description="Helical" evidence="1">
    <location>
        <begin position="181"/>
        <end position="199"/>
    </location>
</feature>
<evidence type="ECO:0000313" key="2">
    <source>
        <dbReference type="EMBL" id="UUV21272.1"/>
    </source>
</evidence>
<gene>
    <name evidence="2" type="ORF">NPX36_13230</name>
</gene>
<feature type="transmembrane region" description="Helical" evidence="1">
    <location>
        <begin position="51"/>
        <end position="71"/>
    </location>
</feature>
<evidence type="ECO:0000313" key="3">
    <source>
        <dbReference type="Proteomes" id="UP001317001"/>
    </source>
</evidence>
<feature type="transmembrane region" description="Helical" evidence="1">
    <location>
        <begin position="132"/>
        <end position="153"/>
    </location>
</feature>